<sequence length="83" mass="9440">MNEILLKHKDFIYAVAKDLIRPDSSNDNVKEILAAYETIDATTEVLVECSTCVNIYKDAFSIILAYINKPNEDKPKSKKQYAI</sequence>
<proteinExistence type="predicted"/>
<protein>
    <submittedName>
        <fullName evidence="1">Uncharacterized protein</fullName>
    </submittedName>
</protein>
<accession>A0A6J5S604</accession>
<evidence type="ECO:0000313" key="1">
    <source>
        <dbReference type="EMBL" id="CAB4203925.1"/>
    </source>
</evidence>
<gene>
    <name evidence="1" type="ORF">UFOVP1393_9</name>
</gene>
<organism evidence="1">
    <name type="scientific">uncultured Caudovirales phage</name>
    <dbReference type="NCBI Taxonomy" id="2100421"/>
    <lineage>
        <taxon>Viruses</taxon>
        <taxon>Duplodnaviria</taxon>
        <taxon>Heunggongvirae</taxon>
        <taxon>Uroviricota</taxon>
        <taxon>Caudoviricetes</taxon>
        <taxon>Peduoviridae</taxon>
        <taxon>Maltschvirus</taxon>
        <taxon>Maltschvirus maltsch</taxon>
    </lineage>
</organism>
<reference evidence="1" key="1">
    <citation type="submission" date="2020-05" db="EMBL/GenBank/DDBJ databases">
        <authorList>
            <person name="Chiriac C."/>
            <person name="Salcher M."/>
            <person name="Ghai R."/>
            <person name="Kavagutti S V."/>
        </authorList>
    </citation>
    <scope>NUCLEOTIDE SEQUENCE</scope>
</reference>
<dbReference type="EMBL" id="LR797338">
    <property type="protein sequence ID" value="CAB4203925.1"/>
    <property type="molecule type" value="Genomic_DNA"/>
</dbReference>
<name>A0A6J5S604_9CAUD</name>